<accession>A0A812UMY8</accession>
<feature type="non-terminal residue" evidence="1">
    <location>
        <position position="155"/>
    </location>
</feature>
<evidence type="ECO:0000313" key="2">
    <source>
        <dbReference type="Proteomes" id="UP000601435"/>
    </source>
</evidence>
<feature type="non-terminal residue" evidence="1">
    <location>
        <position position="1"/>
    </location>
</feature>
<protein>
    <submittedName>
        <fullName evidence="1">Uncharacterized protein</fullName>
    </submittedName>
</protein>
<dbReference type="OrthoDB" id="10484122at2759"/>
<evidence type="ECO:0000313" key="1">
    <source>
        <dbReference type="EMBL" id="CAE7575385.1"/>
    </source>
</evidence>
<sequence length="155" mass="17416">VWEPQAERVKKDAVAESQPRLKLVHCTINFIRGAQQLLGKSVSTNVSSRSADVAEKTSSRSSLVFGELTRSMDRLLEILKIWFRYNRNRYLLLSTEFQELELKSKSYDCGAGVTIHGWRQVAVAVGKQELGIAVGCGRGGELQMKESFPVETHFE</sequence>
<comment type="caution">
    <text evidence="1">The sequence shown here is derived from an EMBL/GenBank/DDBJ whole genome shotgun (WGS) entry which is preliminary data.</text>
</comment>
<organism evidence="1 2">
    <name type="scientific">Symbiodinium necroappetens</name>
    <dbReference type="NCBI Taxonomy" id="1628268"/>
    <lineage>
        <taxon>Eukaryota</taxon>
        <taxon>Sar</taxon>
        <taxon>Alveolata</taxon>
        <taxon>Dinophyceae</taxon>
        <taxon>Suessiales</taxon>
        <taxon>Symbiodiniaceae</taxon>
        <taxon>Symbiodinium</taxon>
    </lineage>
</organism>
<dbReference type="Proteomes" id="UP000601435">
    <property type="component" value="Unassembled WGS sequence"/>
</dbReference>
<gene>
    <name evidence="1" type="ORF">SNEC2469_LOCUS16786</name>
</gene>
<keyword evidence="2" id="KW-1185">Reference proteome</keyword>
<proteinExistence type="predicted"/>
<dbReference type="AlphaFoldDB" id="A0A812UMY8"/>
<dbReference type="EMBL" id="CAJNJA010027425">
    <property type="protein sequence ID" value="CAE7575385.1"/>
    <property type="molecule type" value="Genomic_DNA"/>
</dbReference>
<reference evidence="1" key="1">
    <citation type="submission" date="2021-02" db="EMBL/GenBank/DDBJ databases">
        <authorList>
            <person name="Dougan E. K."/>
            <person name="Rhodes N."/>
            <person name="Thang M."/>
            <person name="Chan C."/>
        </authorList>
    </citation>
    <scope>NUCLEOTIDE SEQUENCE</scope>
</reference>
<name>A0A812UMY8_9DINO</name>